<keyword evidence="1" id="KW-0472">Membrane</keyword>
<reference evidence="2 3" key="1">
    <citation type="submission" date="2009-01" db="EMBL/GenBank/DDBJ databases">
        <title>Complete sequence of chromosome of Methylobacterium nodulans ORS 2060.</title>
        <authorList>
            <consortium name="US DOE Joint Genome Institute"/>
            <person name="Lucas S."/>
            <person name="Copeland A."/>
            <person name="Lapidus A."/>
            <person name="Glavina del Rio T."/>
            <person name="Dalin E."/>
            <person name="Tice H."/>
            <person name="Bruce D."/>
            <person name="Goodwin L."/>
            <person name="Pitluck S."/>
            <person name="Sims D."/>
            <person name="Brettin T."/>
            <person name="Detter J.C."/>
            <person name="Han C."/>
            <person name="Larimer F."/>
            <person name="Land M."/>
            <person name="Hauser L."/>
            <person name="Kyrpides N."/>
            <person name="Ivanova N."/>
            <person name="Marx C.J."/>
            <person name="Richardson P."/>
        </authorList>
    </citation>
    <scope>NUCLEOTIDE SEQUENCE [LARGE SCALE GENOMIC DNA]</scope>
    <source>
        <strain evidence="3">LMG 21967 / CNCM I-2342 / ORS 2060</strain>
    </source>
</reference>
<evidence type="ECO:0000313" key="2">
    <source>
        <dbReference type="EMBL" id="ACL60515.1"/>
    </source>
</evidence>
<evidence type="ECO:0000313" key="3">
    <source>
        <dbReference type="Proteomes" id="UP000008207"/>
    </source>
</evidence>
<protein>
    <submittedName>
        <fullName evidence="2">Uncharacterized protein</fullName>
    </submittedName>
</protein>
<feature type="transmembrane region" description="Helical" evidence="1">
    <location>
        <begin position="44"/>
        <end position="62"/>
    </location>
</feature>
<keyword evidence="3" id="KW-1185">Reference proteome</keyword>
<keyword evidence="1" id="KW-1133">Transmembrane helix</keyword>
<sequence>MTMRSYTRLAAVIFAVAAVLQLMRAVLGWPVTVVTAWGPMSIPVWPNWIAFAAFALLAWLGFSASRS</sequence>
<proteinExistence type="predicted"/>
<dbReference type="Proteomes" id="UP000008207">
    <property type="component" value="Chromosome"/>
</dbReference>
<keyword evidence="1" id="KW-0812">Transmembrane</keyword>
<dbReference type="HOGENOM" id="CLU_2807535_0_0_5"/>
<dbReference type="KEGG" id="mno:Mnod_5678"/>
<gene>
    <name evidence="2" type="ordered locus">Mnod_5678</name>
</gene>
<dbReference type="AlphaFoldDB" id="B8IQK3"/>
<accession>B8IQK3</accession>
<organism evidence="2 3">
    <name type="scientific">Methylobacterium nodulans (strain LMG 21967 / CNCM I-2342 / ORS 2060)</name>
    <dbReference type="NCBI Taxonomy" id="460265"/>
    <lineage>
        <taxon>Bacteria</taxon>
        <taxon>Pseudomonadati</taxon>
        <taxon>Pseudomonadota</taxon>
        <taxon>Alphaproteobacteria</taxon>
        <taxon>Hyphomicrobiales</taxon>
        <taxon>Methylobacteriaceae</taxon>
        <taxon>Methylobacterium</taxon>
    </lineage>
</organism>
<evidence type="ECO:0000256" key="1">
    <source>
        <dbReference type="SAM" id="Phobius"/>
    </source>
</evidence>
<dbReference type="EMBL" id="CP001349">
    <property type="protein sequence ID" value="ACL60515.1"/>
    <property type="molecule type" value="Genomic_DNA"/>
</dbReference>
<name>B8IQK3_METNO</name>